<gene>
    <name evidence="3" type="ORF">LOTGIDRAFT_232401</name>
</gene>
<dbReference type="AlphaFoldDB" id="V3ZRS2"/>
<dbReference type="PROSITE" id="PS50217">
    <property type="entry name" value="BZIP"/>
    <property type="match status" value="1"/>
</dbReference>
<accession>V3ZRS2</accession>
<dbReference type="SMART" id="SM00338">
    <property type="entry name" value="BRLZ"/>
    <property type="match status" value="1"/>
</dbReference>
<dbReference type="InterPro" id="IPR004827">
    <property type="entry name" value="bZIP"/>
</dbReference>
<dbReference type="RefSeq" id="XP_009054974.1">
    <property type="nucleotide sequence ID" value="XM_009056726.1"/>
</dbReference>
<dbReference type="CTD" id="20248904"/>
<dbReference type="Proteomes" id="UP000030746">
    <property type="component" value="Unassembled WGS sequence"/>
</dbReference>
<dbReference type="HOGENOM" id="CLU_2087537_0_0_1"/>
<dbReference type="PROSITE" id="PS00036">
    <property type="entry name" value="BZIP_BASIC"/>
    <property type="match status" value="1"/>
</dbReference>
<evidence type="ECO:0000259" key="2">
    <source>
        <dbReference type="PROSITE" id="PS50217"/>
    </source>
</evidence>
<dbReference type="Pfam" id="PF00170">
    <property type="entry name" value="bZIP_1"/>
    <property type="match status" value="1"/>
</dbReference>
<name>V3ZRS2_LOTGI</name>
<reference evidence="3 4" key="1">
    <citation type="journal article" date="2013" name="Nature">
        <title>Insights into bilaterian evolution from three spiralian genomes.</title>
        <authorList>
            <person name="Simakov O."/>
            <person name="Marletaz F."/>
            <person name="Cho S.J."/>
            <person name="Edsinger-Gonzales E."/>
            <person name="Havlak P."/>
            <person name="Hellsten U."/>
            <person name="Kuo D.H."/>
            <person name="Larsson T."/>
            <person name="Lv J."/>
            <person name="Arendt D."/>
            <person name="Savage R."/>
            <person name="Osoegawa K."/>
            <person name="de Jong P."/>
            <person name="Grimwood J."/>
            <person name="Chapman J.A."/>
            <person name="Shapiro H."/>
            <person name="Aerts A."/>
            <person name="Otillar R.P."/>
            <person name="Terry A.Y."/>
            <person name="Boore J.L."/>
            <person name="Grigoriev I.V."/>
            <person name="Lindberg D.R."/>
            <person name="Seaver E.C."/>
            <person name="Weisblat D.A."/>
            <person name="Putnam N.H."/>
            <person name="Rokhsar D.S."/>
        </authorList>
    </citation>
    <scope>NUCLEOTIDE SEQUENCE [LARGE SCALE GENOMIC DNA]</scope>
</reference>
<keyword evidence="4" id="KW-1185">Reference proteome</keyword>
<dbReference type="KEGG" id="lgi:LOTGIDRAFT_232401"/>
<keyword evidence="1" id="KW-0175">Coiled coil</keyword>
<dbReference type="GeneID" id="20248904"/>
<feature type="coiled-coil region" evidence="1">
    <location>
        <begin position="64"/>
        <end position="112"/>
    </location>
</feature>
<evidence type="ECO:0000256" key="1">
    <source>
        <dbReference type="SAM" id="Coils"/>
    </source>
</evidence>
<evidence type="ECO:0000313" key="3">
    <source>
        <dbReference type="EMBL" id="ESO94123.1"/>
    </source>
</evidence>
<dbReference type="SUPFAM" id="SSF57959">
    <property type="entry name" value="Leucine zipper domain"/>
    <property type="match status" value="1"/>
</dbReference>
<organism evidence="3 4">
    <name type="scientific">Lottia gigantea</name>
    <name type="common">Giant owl limpet</name>
    <dbReference type="NCBI Taxonomy" id="225164"/>
    <lineage>
        <taxon>Eukaryota</taxon>
        <taxon>Metazoa</taxon>
        <taxon>Spiralia</taxon>
        <taxon>Lophotrochozoa</taxon>
        <taxon>Mollusca</taxon>
        <taxon>Gastropoda</taxon>
        <taxon>Patellogastropoda</taxon>
        <taxon>Lottioidea</taxon>
        <taxon>Lottiidae</taxon>
        <taxon>Lottia</taxon>
    </lineage>
</organism>
<dbReference type="Gene3D" id="1.20.5.170">
    <property type="match status" value="1"/>
</dbReference>
<evidence type="ECO:0000313" key="4">
    <source>
        <dbReference type="Proteomes" id="UP000030746"/>
    </source>
</evidence>
<protein>
    <recommendedName>
        <fullName evidence="2">BZIP domain-containing protein</fullName>
    </recommendedName>
</protein>
<feature type="domain" description="BZIP" evidence="2">
    <location>
        <begin position="53"/>
        <end position="116"/>
    </location>
</feature>
<proteinExistence type="predicted"/>
<sequence>MALTQHRLPICSNLKDSLQSFVLKRLKNTNQSIDVKNIWLKKETKNELTPTEIERINARRLQNKQSAKKSRQKSKTRVELLEREFYQLQKQNETLKNEIQRLKKHISDSRTEILKNK</sequence>
<dbReference type="GO" id="GO:0003700">
    <property type="term" value="F:DNA-binding transcription factor activity"/>
    <property type="evidence" value="ECO:0007669"/>
    <property type="project" value="InterPro"/>
</dbReference>
<dbReference type="InterPro" id="IPR046347">
    <property type="entry name" value="bZIP_sf"/>
</dbReference>
<dbReference type="EMBL" id="KB201847">
    <property type="protein sequence ID" value="ESO94123.1"/>
    <property type="molecule type" value="Genomic_DNA"/>
</dbReference>